<evidence type="ECO:0000256" key="14">
    <source>
        <dbReference type="RuleBase" id="RU367023"/>
    </source>
</evidence>
<evidence type="ECO:0000256" key="10">
    <source>
        <dbReference type="ARBA" id="ARBA00022989"/>
    </source>
</evidence>
<evidence type="ECO:0000256" key="13">
    <source>
        <dbReference type="ARBA" id="ARBA00023315"/>
    </source>
</evidence>
<comment type="similarity">
    <text evidence="4 14">Belongs to the diacylglycerol acyltransferase family.</text>
</comment>
<dbReference type="AlphaFoldDB" id="A0A1D2NJ90"/>
<reference evidence="15 16" key="1">
    <citation type="journal article" date="2016" name="Genome Biol. Evol.">
        <title>Gene Family Evolution Reflects Adaptation to Soil Environmental Stressors in the Genome of the Collembolan Orchesella cincta.</title>
        <authorList>
            <person name="Faddeeva-Vakhrusheva A."/>
            <person name="Derks M.F."/>
            <person name="Anvar S.Y."/>
            <person name="Agamennone V."/>
            <person name="Suring W."/>
            <person name="Smit S."/>
            <person name="van Straalen N.M."/>
            <person name="Roelofs D."/>
        </authorList>
    </citation>
    <scope>NUCLEOTIDE SEQUENCE [LARGE SCALE GENOMIC DNA]</scope>
    <source>
        <tissue evidence="15">Mixed pool</tissue>
    </source>
</reference>
<keyword evidence="8" id="KW-0319">Glycerol metabolism</keyword>
<keyword evidence="6 14" id="KW-0808">Transferase</keyword>
<dbReference type="InterPro" id="IPR007130">
    <property type="entry name" value="DAGAT"/>
</dbReference>
<comment type="pathway">
    <text evidence="2">Glycerolipid metabolism; triacylglycerol biosynthesis.</text>
</comment>
<dbReference type="OrthoDB" id="264532at2759"/>
<evidence type="ECO:0000256" key="6">
    <source>
        <dbReference type="ARBA" id="ARBA00022679"/>
    </source>
</evidence>
<dbReference type="GO" id="GO:0005789">
    <property type="term" value="C:endoplasmic reticulum membrane"/>
    <property type="evidence" value="ECO:0007669"/>
    <property type="project" value="UniProtKB-SubCell"/>
</dbReference>
<accession>A0A1D2NJ90</accession>
<evidence type="ECO:0000256" key="8">
    <source>
        <dbReference type="ARBA" id="ARBA00022798"/>
    </source>
</evidence>
<evidence type="ECO:0000256" key="11">
    <source>
        <dbReference type="ARBA" id="ARBA00023098"/>
    </source>
</evidence>
<dbReference type="GO" id="GO:0004144">
    <property type="term" value="F:diacylglycerol O-acyltransferase activity"/>
    <property type="evidence" value="ECO:0007669"/>
    <property type="project" value="TreeGrafter"/>
</dbReference>
<feature type="transmembrane region" description="Helical" evidence="14">
    <location>
        <begin position="21"/>
        <end position="42"/>
    </location>
</feature>
<comment type="caution">
    <text evidence="15">The sequence shown here is derived from an EMBL/GenBank/DDBJ whole genome shotgun (WGS) entry which is preliminary data.</text>
</comment>
<dbReference type="STRING" id="48709.A0A1D2NJ90"/>
<evidence type="ECO:0000256" key="3">
    <source>
        <dbReference type="ARBA" id="ARBA00005189"/>
    </source>
</evidence>
<dbReference type="GO" id="GO:0006071">
    <property type="term" value="P:glycerol metabolic process"/>
    <property type="evidence" value="ECO:0007669"/>
    <property type="project" value="UniProtKB-KW"/>
</dbReference>
<evidence type="ECO:0000313" key="15">
    <source>
        <dbReference type="EMBL" id="ODN05324.1"/>
    </source>
</evidence>
<keyword evidence="9 14" id="KW-0256">Endoplasmic reticulum</keyword>
<dbReference type="SUPFAM" id="SSF69593">
    <property type="entry name" value="Glycerol-3-phosphate (1)-acyltransferase"/>
    <property type="match status" value="1"/>
</dbReference>
<keyword evidence="13 15" id="KW-0012">Acyltransferase</keyword>
<dbReference type="EC" id="2.3.1.-" evidence="14"/>
<dbReference type="OMA" id="FAVMHYF"/>
<keyword evidence="7 14" id="KW-0812">Transmembrane</keyword>
<evidence type="ECO:0000256" key="2">
    <source>
        <dbReference type="ARBA" id="ARBA00004771"/>
    </source>
</evidence>
<keyword evidence="5" id="KW-0444">Lipid biosynthesis</keyword>
<evidence type="ECO:0000256" key="9">
    <source>
        <dbReference type="ARBA" id="ARBA00022824"/>
    </source>
</evidence>
<evidence type="ECO:0000256" key="5">
    <source>
        <dbReference type="ARBA" id="ARBA00022516"/>
    </source>
</evidence>
<dbReference type="EMBL" id="LJIJ01000025">
    <property type="protein sequence ID" value="ODN05324.1"/>
    <property type="molecule type" value="Genomic_DNA"/>
</dbReference>
<dbReference type="CDD" id="cd07987">
    <property type="entry name" value="LPLAT_MGAT-like"/>
    <property type="match status" value="1"/>
</dbReference>
<comment type="pathway">
    <text evidence="3">Lipid metabolism.</text>
</comment>
<dbReference type="Proteomes" id="UP000094527">
    <property type="component" value="Unassembled WGS sequence"/>
</dbReference>
<feature type="transmembrane region" description="Helical" evidence="14">
    <location>
        <begin position="48"/>
        <end position="72"/>
    </location>
</feature>
<gene>
    <name evidence="15" type="ORF">Ocin01_01373</name>
</gene>
<dbReference type="PANTHER" id="PTHR12317:SF0">
    <property type="entry name" value="ACYLTRANSFERASE"/>
    <property type="match status" value="1"/>
</dbReference>
<keyword evidence="10 14" id="KW-1133">Transmembrane helix</keyword>
<evidence type="ECO:0000256" key="7">
    <source>
        <dbReference type="ARBA" id="ARBA00022692"/>
    </source>
</evidence>
<dbReference type="Pfam" id="PF03982">
    <property type="entry name" value="DAGAT"/>
    <property type="match status" value="1"/>
</dbReference>
<evidence type="ECO:0000256" key="1">
    <source>
        <dbReference type="ARBA" id="ARBA00004477"/>
    </source>
</evidence>
<evidence type="ECO:0000256" key="12">
    <source>
        <dbReference type="ARBA" id="ARBA00023136"/>
    </source>
</evidence>
<keyword evidence="11" id="KW-0443">Lipid metabolism</keyword>
<keyword evidence="16" id="KW-1185">Reference proteome</keyword>
<sequence>MNTRLFSAMTRTLPRRVFSKLFHSNLKRFAIALAYFLMWVLPTVIFPIFLLVIFLFPPSAAVIIPYLIFCWWDRDTPHNMGRPSRAFRNLSIWRYGSNYFPVKLVKTVELEPSKNYLFCAHPHGLICNGVAYSFGSNIQRSERLFPGLNFRILTFDTTFKFPVLREYALLMGLCSASRRSMNNILGSEKKGNVAILMPGGAPEVLDAHPNAYVLQLCNKKGFIKVALENGSPLVPVFSFGENEIHSQYPNPKGSILRTVQEFIQSWIGIPPAVWYGTGFVIDFGPFPYAKPITVVVGAPIHVPKIENPTTKEIDELHSIYIDAITDLYYAHKDKYIPKSTLTIV</sequence>
<dbReference type="GO" id="GO:0019432">
    <property type="term" value="P:triglyceride biosynthetic process"/>
    <property type="evidence" value="ECO:0007669"/>
    <property type="project" value="TreeGrafter"/>
</dbReference>
<evidence type="ECO:0000313" key="16">
    <source>
        <dbReference type="Proteomes" id="UP000094527"/>
    </source>
</evidence>
<comment type="subcellular location">
    <subcellularLocation>
        <location evidence="1 14">Endoplasmic reticulum membrane</location>
        <topology evidence="1 14">Multi-pass membrane protein</topology>
    </subcellularLocation>
</comment>
<name>A0A1D2NJ90_ORCCI</name>
<organism evidence="15 16">
    <name type="scientific">Orchesella cincta</name>
    <name type="common">Springtail</name>
    <name type="synonym">Podura cincta</name>
    <dbReference type="NCBI Taxonomy" id="48709"/>
    <lineage>
        <taxon>Eukaryota</taxon>
        <taxon>Metazoa</taxon>
        <taxon>Ecdysozoa</taxon>
        <taxon>Arthropoda</taxon>
        <taxon>Hexapoda</taxon>
        <taxon>Collembola</taxon>
        <taxon>Entomobryomorpha</taxon>
        <taxon>Entomobryoidea</taxon>
        <taxon>Orchesellidae</taxon>
        <taxon>Orchesellinae</taxon>
        <taxon>Orchesella</taxon>
    </lineage>
</organism>
<proteinExistence type="inferred from homology"/>
<protein>
    <recommendedName>
        <fullName evidence="14">Acyltransferase</fullName>
        <ecNumber evidence="14">2.3.1.-</ecNumber>
    </recommendedName>
</protein>
<keyword evidence="12 14" id="KW-0472">Membrane</keyword>
<dbReference type="PANTHER" id="PTHR12317">
    <property type="entry name" value="DIACYLGLYCEROL O-ACYLTRANSFERASE"/>
    <property type="match status" value="1"/>
</dbReference>
<evidence type="ECO:0000256" key="4">
    <source>
        <dbReference type="ARBA" id="ARBA00005420"/>
    </source>
</evidence>